<feature type="transmembrane region" description="Helical" evidence="7">
    <location>
        <begin position="99"/>
        <end position="124"/>
    </location>
</feature>
<reference evidence="10" key="1">
    <citation type="journal article" date="2019" name="Int. J. Syst. Evol. Microbiol.">
        <title>The Global Catalogue of Microorganisms (GCM) 10K type strain sequencing project: providing services to taxonomists for standard genome sequencing and annotation.</title>
        <authorList>
            <consortium name="The Broad Institute Genomics Platform"/>
            <consortium name="The Broad Institute Genome Sequencing Center for Infectious Disease"/>
            <person name="Wu L."/>
            <person name="Ma J."/>
        </authorList>
    </citation>
    <scope>NUCLEOTIDE SEQUENCE [LARGE SCALE GENOMIC DNA]</scope>
    <source>
        <strain evidence="10">CGMCC 1.12151</strain>
    </source>
</reference>
<dbReference type="Proteomes" id="UP001595932">
    <property type="component" value="Unassembled WGS sequence"/>
</dbReference>
<dbReference type="PANTHER" id="PTHR43266">
    <property type="entry name" value="MACROLIDE-EFFLUX PROTEIN"/>
    <property type="match status" value="1"/>
</dbReference>
<feature type="transmembrane region" description="Helical" evidence="7">
    <location>
        <begin position="136"/>
        <end position="158"/>
    </location>
</feature>
<gene>
    <name evidence="9" type="ORF">ACFO5U_11500</name>
</gene>
<keyword evidence="4 7" id="KW-0812">Transmembrane</keyword>
<dbReference type="SUPFAM" id="SSF103473">
    <property type="entry name" value="MFS general substrate transporter"/>
    <property type="match status" value="1"/>
</dbReference>
<evidence type="ECO:0000313" key="10">
    <source>
        <dbReference type="Proteomes" id="UP001595932"/>
    </source>
</evidence>
<comment type="caution">
    <text evidence="9">The sequence shown here is derived from an EMBL/GenBank/DDBJ whole genome shotgun (WGS) entry which is preliminary data.</text>
</comment>
<feature type="transmembrane region" description="Helical" evidence="7">
    <location>
        <begin position="12"/>
        <end position="37"/>
    </location>
</feature>
<feature type="domain" description="Major facilitator superfamily (MFS) profile" evidence="8">
    <location>
        <begin position="10"/>
        <end position="398"/>
    </location>
</feature>
<dbReference type="InterPro" id="IPR036259">
    <property type="entry name" value="MFS_trans_sf"/>
</dbReference>
<feature type="transmembrane region" description="Helical" evidence="7">
    <location>
        <begin position="43"/>
        <end position="63"/>
    </location>
</feature>
<dbReference type="EMBL" id="JBHSGL010000005">
    <property type="protein sequence ID" value="MFC4713494.1"/>
    <property type="molecule type" value="Genomic_DNA"/>
</dbReference>
<keyword evidence="5 7" id="KW-1133">Transmembrane helix</keyword>
<keyword evidence="10" id="KW-1185">Reference proteome</keyword>
<protein>
    <submittedName>
        <fullName evidence="9">MFS transporter</fullName>
    </submittedName>
</protein>
<name>A0ABV9MDY6_9BACL</name>
<dbReference type="PROSITE" id="PS50850">
    <property type="entry name" value="MFS"/>
    <property type="match status" value="1"/>
</dbReference>
<dbReference type="Pfam" id="PF07690">
    <property type="entry name" value="MFS_1"/>
    <property type="match status" value="1"/>
</dbReference>
<feature type="transmembrane region" description="Helical" evidence="7">
    <location>
        <begin position="218"/>
        <end position="235"/>
    </location>
</feature>
<dbReference type="CDD" id="cd06173">
    <property type="entry name" value="MFS_MefA_like"/>
    <property type="match status" value="1"/>
</dbReference>
<feature type="transmembrane region" description="Helical" evidence="7">
    <location>
        <begin position="343"/>
        <end position="365"/>
    </location>
</feature>
<evidence type="ECO:0000313" key="9">
    <source>
        <dbReference type="EMBL" id="MFC4713494.1"/>
    </source>
</evidence>
<keyword evidence="2" id="KW-0813">Transport</keyword>
<evidence type="ECO:0000256" key="1">
    <source>
        <dbReference type="ARBA" id="ARBA00004651"/>
    </source>
</evidence>
<dbReference type="PANTHER" id="PTHR43266:SF2">
    <property type="entry name" value="MAJOR FACILITATOR SUPERFAMILY (MFS) PROFILE DOMAIN-CONTAINING PROTEIN"/>
    <property type="match status" value="1"/>
</dbReference>
<keyword evidence="3" id="KW-1003">Cell membrane</keyword>
<sequence length="415" mass="45879">MGKKLKGWKDPSVLLLSLGIAGIGDFIYLVAINIIVYQMTGSAAAVAGLWIVGPIVNILTKFWTGSFIDYRSKKAVIVSTYLFRAAFIALIPFAPNVFIIYIILIFLSIAKSFFGPSSVTYITMLVPKRKRKRFNAIRSFTSSGAFIIGPAIGGVLILGSSIEATLWVNALFFILAALLIVQLPKMEDIDRSAIPSLTVSQVMRDFSVVTDFVSKHKYITFIYLSFTVVLIFSFAMDAQEVVFTQRVIGLSELDYSLLISITGIGSVSGGMLLSIFSSKLSLRFMMVFGLIMTTIGYVVYAFSWSFTSVMVGFLILGFFIVFMNAGIATFYQNNIPVALMGRITSIFQLFQSVLQIVILLAVGVFADVISLRITIVALAVAMLMAAMVLAFFVMKPEKARFFEEEEEEREHEVLV</sequence>
<evidence type="ECO:0000259" key="8">
    <source>
        <dbReference type="PROSITE" id="PS50850"/>
    </source>
</evidence>
<feature type="transmembrane region" description="Helical" evidence="7">
    <location>
        <begin position="75"/>
        <end position="93"/>
    </location>
</feature>
<accession>A0ABV9MDY6</accession>
<proteinExistence type="predicted"/>
<dbReference type="RefSeq" id="WP_377279202.1">
    <property type="nucleotide sequence ID" value="NZ_JBHSGL010000005.1"/>
</dbReference>
<dbReference type="InterPro" id="IPR011701">
    <property type="entry name" value="MFS"/>
</dbReference>
<feature type="transmembrane region" description="Helical" evidence="7">
    <location>
        <begin position="371"/>
        <end position="393"/>
    </location>
</feature>
<evidence type="ECO:0000256" key="2">
    <source>
        <dbReference type="ARBA" id="ARBA00022448"/>
    </source>
</evidence>
<feature type="transmembrane region" description="Helical" evidence="7">
    <location>
        <begin position="255"/>
        <end position="277"/>
    </location>
</feature>
<evidence type="ECO:0000256" key="5">
    <source>
        <dbReference type="ARBA" id="ARBA00022989"/>
    </source>
</evidence>
<feature type="transmembrane region" description="Helical" evidence="7">
    <location>
        <begin position="164"/>
        <end position="181"/>
    </location>
</feature>
<evidence type="ECO:0000256" key="3">
    <source>
        <dbReference type="ARBA" id="ARBA00022475"/>
    </source>
</evidence>
<evidence type="ECO:0000256" key="7">
    <source>
        <dbReference type="SAM" id="Phobius"/>
    </source>
</evidence>
<keyword evidence="6 7" id="KW-0472">Membrane</keyword>
<comment type="subcellular location">
    <subcellularLocation>
        <location evidence="1">Cell membrane</location>
        <topology evidence="1">Multi-pass membrane protein</topology>
    </subcellularLocation>
</comment>
<feature type="transmembrane region" description="Helical" evidence="7">
    <location>
        <begin position="309"/>
        <end position="331"/>
    </location>
</feature>
<dbReference type="InterPro" id="IPR022324">
    <property type="entry name" value="Bacilysin_exporter_BacE_put"/>
</dbReference>
<evidence type="ECO:0000256" key="4">
    <source>
        <dbReference type="ARBA" id="ARBA00022692"/>
    </source>
</evidence>
<organism evidence="9 10">
    <name type="scientific">Planococcus dechangensis</name>
    <dbReference type="NCBI Taxonomy" id="1176255"/>
    <lineage>
        <taxon>Bacteria</taxon>
        <taxon>Bacillati</taxon>
        <taxon>Bacillota</taxon>
        <taxon>Bacilli</taxon>
        <taxon>Bacillales</taxon>
        <taxon>Caryophanaceae</taxon>
        <taxon>Planococcus</taxon>
    </lineage>
</organism>
<dbReference type="InterPro" id="IPR020846">
    <property type="entry name" value="MFS_dom"/>
</dbReference>
<dbReference type="PRINTS" id="PR01988">
    <property type="entry name" value="EXPORTERBACE"/>
</dbReference>
<evidence type="ECO:0000256" key="6">
    <source>
        <dbReference type="ARBA" id="ARBA00023136"/>
    </source>
</evidence>
<dbReference type="Gene3D" id="1.20.1250.20">
    <property type="entry name" value="MFS general substrate transporter like domains"/>
    <property type="match status" value="2"/>
</dbReference>
<feature type="transmembrane region" description="Helical" evidence="7">
    <location>
        <begin position="284"/>
        <end position="303"/>
    </location>
</feature>